<feature type="region of interest" description="Disordered" evidence="1">
    <location>
        <begin position="485"/>
        <end position="515"/>
    </location>
</feature>
<keyword evidence="4" id="KW-1185">Reference proteome</keyword>
<sequence length="593" mass="65678">MAAYTKAMSRLILLTSCIIISLCSRGVMAFIPSSTTSSTPRSSSFGLNNLPPLHLKGSSTKHTTIPTTTQQHHIHHTKSSLRATSSSNDNDNNSTNKSSKQTPIKKRKMSISKQSLTPAQKSSTQQPSNNNAADDEQRAYNELMPKTGYSLADSLEQSVDNKELFETVLTPIGGVYSGSGGGGVFGDEEEKEFEYDADGFPIGIKSEQTKNESEEEEDGQHDGIARIDTISNFGGVEPVRWIVSVEDEKDDTGAAAASHVMIDLPPYSDKLAHEIRQFMNPDLNTTATAATTDEVKRVGGTLDAILLTNQQCIHYDNTPGVYVTRKSDLTKWKKAFPEAKVIMYRLDIPRECREEVTQVLDGYGPWGWKEEAEEGEMTFVETGRPLTIEEWDEDTKSRVLENGELPPDDEGMFDTEDGESTVANDEEDVDQDSMYSQEAIRQREEQYRLLAVYTPGHTFGSVTYIFPKRNLCCSGFALPLESSSSVMDDNEVEDDDDEDFVGSSSSGGGSLPPIGPRLDYQGYLATSASRPRQMSSALSLINRYIDRFRVVLPARGDIVFLDSDEEKRKRDLLESVGLYRKMSDIYGRLGIVD</sequence>
<feature type="compositionally biased region" description="Low complexity" evidence="1">
    <location>
        <begin position="58"/>
        <end position="71"/>
    </location>
</feature>
<gene>
    <name evidence="3" type="ORF">QTG54_006142</name>
</gene>
<evidence type="ECO:0000256" key="2">
    <source>
        <dbReference type="SAM" id="SignalP"/>
    </source>
</evidence>
<feature type="signal peptide" evidence="2">
    <location>
        <begin position="1"/>
        <end position="29"/>
    </location>
</feature>
<name>A0AAD8YE18_9STRA</name>
<dbReference type="EMBL" id="JATAAI010000009">
    <property type="protein sequence ID" value="KAK1743521.1"/>
    <property type="molecule type" value="Genomic_DNA"/>
</dbReference>
<protein>
    <recommendedName>
        <fullName evidence="5">Metallo-beta-lactamase domain-containing protein</fullName>
    </recommendedName>
</protein>
<dbReference type="InterPro" id="IPR036866">
    <property type="entry name" value="RibonucZ/Hydroxyglut_hydro"/>
</dbReference>
<comment type="caution">
    <text evidence="3">The sequence shown here is derived from an EMBL/GenBank/DDBJ whole genome shotgun (WGS) entry which is preliminary data.</text>
</comment>
<evidence type="ECO:0008006" key="5">
    <source>
        <dbReference type="Google" id="ProtNLM"/>
    </source>
</evidence>
<feature type="compositionally biased region" description="Polar residues" evidence="1">
    <location>
        <begin position="111"/>
        <end position="132"/>
    </location>
</feature>
<feature type="compositionally biased region" description="Low complexity" evidence="1">
    <location>
        <begin position="84"/>
        <end position="100"/>
    </location>
</feature>
<dbReference type="Gene3D" id="3.60.15.10">
    <property type="entry name" value="Ribonuclease Z/Hydroxyacylglutathione hydrolase-like"/>
    <property type="match status" value="1"/>
</dbReference>
<reference evidence="3" key="1">
    <citation type="submission" date="2023-06" db="EMBL/GenBank/DDBJ databases">
        <title>Survivors Of The Sea: Transcriptome response of Skeletonema marinoi to long-term dormancy.</title>
        <authorList>
            <person name="Pinder M.I.M."/>
            <person name="Kourtchenko O."/>
            <person name="Robertson E.K."/>
            <person name="Larsson T."/>
            <person name="Maumus F."/>
            <person name="Osuna-Cruz C.M."/>
            <person name="Vancaester E."/>
            <person name="Stenow R."/>
            <person name="Vandepoele K."/>
            <person name="Ploug H."/>
            <person name="Bruchert V."/>
            <person name="Godhe A."/>
            <person name="Topel M."/>
        </authorList>
    </citation>
    <scope>NUCLEOTIDE SEQUENCE</scope>
    <source>
        <strain evidence="3">R05AC</strain>
    </source>
</reference>
<dbReference type="CDD" id="cd06262">
    <property type="entry name" value="metallo-hydrolase-like_MBL-fold"/>
    <property type="match status" value="1"/>
</dbReference>
<evidence type="ECO:0000313" key="4">
    <source>
        <dbReference type="Proteomes" id="UP001224775"/>
    </source>
</evidence>
<feature type="compositionally biased region" description="Acidic residues" evidence="1">
    <location>
        <begin position="406"/>
        <end position="431"/>
    </location>
</feature>
<dbReference type="Proteomes" id="UP001224775">
    <property type="component" value="Unassembled WGS sequence"/>
</dbReference>
<keyword evidence="2" id="KW-0732">Signal</keyword>
<accession>A0AAD8YE18</accession>
<organism evidence="3 4">
    <name type="scientific">Skeletonema marinoi</name>
    <dbReference type="NCBI Taxonomy" id="267567"/>
    <lineage>
        <taxon>Eukaryota</taxon>
        <taxon>Sar</taxon>
        <taxon>Stramenopiles</taxon>
        <taxon>Ochrophyta</taxon>
        <taxon>Bacillariophyta</taxon>
        <taxon>Coscinodiscophyceae</taxon>
        <taxon>Thalassiosirophycidae</taxon>
        <taxon>Thalassiosirales</taxon>
        <taxon>Skeletonemataceae</taxon>
        <taxon>Skeletonema</taxon>
        <taxon>Skeletonema marinoi-dohrnii complex</taxon>
    </lineage>
</organism>
<feature type="compositionally biased region" description="Acidic residues" evidence="1">
    <location>
        <begin position="488"/>
        <end position="500"/>
    </location>
</feature>
<feature type="region of interest" description="Disordered" evidence="1">
    <location>
        <begin position="34"/>
        <end position="134"/>
    </location>
</feature>
<evidence type="ECO:0000313" key="3">
    <source>
        <dbReference type="EMBL" id="KAK1743521.1"/>
    </source>
</evidence>
<feature type="chain" id="PRO_5042124237" description="Metallo-beta-lactamase domain-containing protein" evidence="2">
    <location>
        <begin position="30"/>
        <end position="593"/>
    </location>
</feature>
<evidence type="ECO:0000256" key="1">
    <source>
        <dbReference type="SAM" id="MobiDB-lite"/>
    </source>
</evidence>
<feature type="compositionally biased region" description="Low complexity" evidence="1">
    <location>
        <begin position="34"/>
        <end position="44"/>
    </location>
</feature>
<feature type="region of interest" description="Disordered" evidence="1">
    <location>
        <begin position="401"/>
        <end position="433"/>
    </location>
</feature>
<dbReference type="AlphaFoldDB" id="A0AAD8YE18"/>
<proteinExistence type="predicted"/>